<evidence type="ECO:0000256" key="1">
    <source>
        <dbReference type="ARBA" id="ARBA00004370"/>
    </source>
</evidence>
<dbReference type="InterPro" id="IPR001129">
    <property type="entry name" value="Membr-assoc_MAPEG"/>
</dbReference>
<dbReference type="Proteomes" id="UP001560685">
    <property type="component" value="Unassembled WGS sequence"/>
</dbReference>
<comment type="subcellular location">
    <subcellularLocation>
        <location evidence="1">Membrane</location>
    </subcellularLocation>
</comment>
<evidence type="ECO:0000256" key="3">
    <source>
        <dbReference type="ARBA" id="ARBA00022989"/>
    </source>
</evidence>
<evidence type="ECO:0000256" key="4">
    <source>
        <dbReference type="ARBA" id="ARBA00023136"/>
    </source>
</evidence>
<feature type="transmembrane region" description="Helical" evidence="5">
    <location>
        <begin position="106"/>
        <end position="128"/>
    </location>
</feature>
<accession>A0ABV3Z1E4</accession>
<keyword evidence="2 5" id="KW-0812">Transmembrane</keyword>
<name>A0ABV3Z1E4_9PROT</name>
<feature type="transmembrane region" description="Helical" evidence="5">
    <location>
        <begin position="6"/>
        <end position="23"/>
    </location>
</feature>
<keyword evidence="7" id="KW-1185">Reference proteome</keyword>
<keyword evidence="4 5" id="KW-0472">Membrane</keyword>
<keyword evidence="3 5" id="KW-1133">Transmembrane helix</keyword>
<protein>
    <submittedName>
        <fullName evidence="6">MAPEG family protein</fullName>
    </submittedName>
</protein>
<dbReference type="SUPFAM" id="SSF161084">
    <property type="entry name" value="MAPEG domain-like"/>
    <property type="match status" value="1"/>
</dbReference>
<dbReference type="RefSeq" id="WP_369312259.1">
    <property type="nucleotide sequence ID" value="NZ_JBEHZE010000001.1"/>
</dbReference>
<reference evidence="6 7" key="1">
    <citation type="submission" date="2024-05" db="EMBL/GenBank/DDBJ databases">
        <title>Three bacterial strains, DH-69, EH-24, and ECK-19 isolated from coastal sediments.</title>
        <authorList>
            <person name="Ye Y.-Q."/>
            <person name="Du Z.-J."/>
        </authorList>
    </citation>
    <scope>NUCLEOTIDE SEQUENCE [LARGE SCALE GENOMIC DNA]</scope>
    <source>
        <strain evidence="6 7">ECK-19</strain>
    </source>
</reference>
<proteinExistence type="predicted"/>
<dbReference type="EMBL" id="JBEHZE010000001">
    <property type="protein sequence ID" value="MEX6632333.1"/>
    <property type="molecule type" value="Genomic_DNA"/>
</dbReference>
<sequence>MTSLEAAAFWVGLNALLLIVLSARVGRARWKNRVNLGDGDNPDMLKAIRTQGNYIEYAPAALGGLVLLALLNAPIVLVHGLGALFFLSRVFHLLGLGMGVWGKGRLFGTVGTMFTLLITGCSLIYFAIF</sequence>
<evidence type="ECO:0000313" key="6">
    <source>
        <dbReference type="EMBL" id="MEX6632333.1"/>
    </source>
</evidence>
<dbReference type="InterPro" id="IPR023352">
    <property type="entry name" value="MAPEG-like_dom_sf"/>
</dbReference>
<organism evidence="6 7">
    <name type="scientific">Hyphococcus lacteus</name>
    <dbReference type="NCBI Taxonomy" id="3143536"/>
    <lineage>
        <taxon>Bacteria</taxon>
        <taxon>Pseudomonadati</taxon>
        <taxon>Pseudomonadota</taxon>
        <taxon>Alphaproteobacteria</taxon>
        <taxon>Parvularculales</taxon>
        <taxon>Parvularculaceae</taxon>
        <taxon>Hyphococcus</taxon>
    </lineage>
</organism>
<evidence type="ECO:0000256" key="2">
    <source>
        <dbReference type="ARBA" id="ARBA00022692"/>
    </source>
</evidence>
<comment type="caution">
    <text evidence="6">The sequence shown here is derived from an EMBL/GenBank/DDBJ whole genome shotgun (WGS) entry which is preliminary data.</text>
</comment>
<dbReference type="Pfam" id="PF01124">
    <property type="entry name" value="MAPEG"/>
    <property type="match status" value="1"/>
</dbReference>
<evidence type="ECO:0000313" key="7">
    <source>
        <dbReference type="Proteomes" id="UP001560685"/>
    </source>
</evidence>
<dbReference type="Gene3D" id="1.20.120.550">
    <property type="entry name" value="Membrane associated eicosanoid/glutathione metabolism-like domain"/>
    <property type="match status" value="1"/>
</dbReference>
<gene>
    <name evidence="6" type="ORF">ABFZ84_02120</name>
</gene>
<dbReference type="PANTHER" id="PTHR35814:SF1">
    <property type="entry name" value="GLUTATHIONE S-TRANSFERASE-RELATED"/>
    <property type="match status" value="1"/>
</dbReference>
<evidence type="ECO:0000256" key="5">
    <source>
        <dbReference type="SAM" id="Phobius"/>
    </source>
</evidence>
<dbReference type="PANTHER" id="PTHR35814">
    <property type="match status" value="1"/>
</dbReference>